<organism evidence="1 3">
    <name type="scientific">Coffea arabica</name>
    <name type="common">Arabian coffee</name>
    <dbReference type="NCBI Taxonomy" id="13443"/>
    <lineage>
        <taxon>Eukaryota</taxon>
        <taxon>Viridiplantae</taxon>
        <taxon>Streptophyta</taxon>
        <taxon>Embryophyta</taxon>
        <taxon>Tracheophyta</taxon>
        <taxon>Spermatophyta</taxon>
        <taxon>Magnoliopsida</taxon>
        <taxon>eudicotyledons</taxon>
        <taxon>Gunneridae</taxon>
        <taxon>Pentapetalae</taxon>
        <taxon>asterids</taxon>
        <taxon>lamiids</taxon>
        <taxon>Gentianales</taxon>
        <taxon>Rubiaceae</taxon>
        <taxon>Ixoroideae</taxon>
        <taxon>Gardenieae complex</taxon>
        <taxon>Bertiereae - Coffeeae clade</taxon>
        <taxon>Coffeeae</taxon>
        <taxon>Coffea</taxon>
    </lineage>
</organism>
<dbReference type="RefSeq" id="XP_071917065.1">
    <property type="nucleotide sequence ID" value="XM_072060964.1"/>
</dbReference>
<dbReference type="GeneID" id="140012684"/>
<evidence type="ECO:0000313" key="1">
    <source>
        <dbReference type="Proteomes" id="UP001652660"/>
    </source>
</evidence>
<keyword evidence="1" id="KW-1185">Reference proteome</keyword>
<gene>
    <name evidence="3" type="primary">LOC140012684</name>
    <name evidence="2" type="synonym">LOC140012683</name>
</gene>
<accession>A0ABM4VC09</accession>
<evidence type="ECO:0000313" key="3">
    <source>
        <dbReference type="RefSeq" id="XP_071917066.1"/>
    </source>
</evidence>
<dbReference type="PANTHER" id="PTHR33116:SF86">
    <property type="entry name" value="REVERSE TRANSCRIPTASE DOMAIN-CONTAINING PROTEIN"/>
    <property type="match status" value="1"/>
</dbReference>
<reference evidence="2 3" key="1">
    <citation type="submission" date="2025-05" db="UniProtKB">
        <authorList>
            <consortium name="RefSeq"/>
        </authorList>
    </citation>
    <scope>IDENTIFICATION</scope>
    <source>
        <tissue evidence="2 3">Leaves</tissue>
    </source>
</reference>
<dbReference type="RefSeq" id="XP_071917066.1">
    <property type="nucleotide sequence ID" value="XM_072060965.1"/>
</dbReference>
<sequence length="276" mass="31714">MAIGRTKNQVFGYIKSAMNNKLKGWRNKMLSLAGKEVLIKSIILAMPNYAMACFKLPKGPCKDICKSIANFWWGGNQQEKKVHWISWKKLANVKGKGGLGFRDLEAFNETLLAKQLWRIISSLNLLMSKVMRAKYLTDLKALETHPPQSASWTWRSIQSAWNLIQKGLWKRVGDGEQVNIWKDRWVLGSKSGKVSMICPPNCHLQTVDQLIQEGGWNKEILQQVFNQKDREQIANMPLSVFKRQDRFFWSFSKSGIYTAKTGYANVVQASSRDERR</sequence>
<name>A0ABM4VC09_COFAR</name>
<evidence type="ECO:0000313" key="2">
    <source>
        <dbReference type="RefSeq" id="XP_071917065.1"/>
    </source>
</evidence>
<proteinExistence type="predicted"/>
<dbReference type="PANTHER" id="PTHR33116">
    <property type="entry name" value="REVERSE TRANSCRIPTASE ZINC-BINDING DOMAIN-CONTAINING PROTEIN-RELATED-RELATED"/>
    <property type="match status" value="1"/>
</dbReference>
<dbReference type="Proteomes" id="UP001652660">
    <property type="component" value="Chromosome 8e"/>
</dbReference>
<protein>
    <submittedName>
        <fullName evidence="2 3">Uncharacterized mitochondrial protein AtMg00310-like</fullName>
    </submittedName>
</protein>